<sequence length="461" mass="47657">MFTLAFTGLVTAFMMTLLVPLVPSLPEILDVSAEDSQWAVTVTLLAAAVATPIFGRLGDLYGKRRMVLVLLALVVLGSVIAGFATTLVPLVIGRGLQGAGIGVIPLGISILRDVLHRDRIGSAVALVSATLGIGGAVGLPLAAVISQFLDWHFLFVVSGVLAVAGLVLVWRFIPVSTLRAEGRFDVVGAIGLAVALTALLLGISKGNGWGWVSLPTLACLLGGVAVLAVWTWYELRSTSPLIDIRVATRRTVLLTNAASVTVGFAFFASTVVLPQLLEASPGTGVGLGQSMFVASLCLIPSGLVMWAVSPLAARLIRARGARLSFLFGLAVIAVGYLLAVFLMTEIWHTVLIATVVGLGVGFAYSAMPALIMGAVPPTETAASNGLNSVMRSLGSTVASAVFGVVLATQTVTVGDVTTPSAWGFQLSFIVSLAAAVIGVVLVALIPRRHSAYGRASLPDEV</sequence>
<dbReference type="SUPFAM" id="SSF103473">
    <property type="entry name" value="MFS general substrate transporter"/>
    <property type="match status" value="2"/>
</dbReference>
<dbReference type="Pfam" id="PF07690">
    <property type="entry name" value="MFS_1"/>
    <property type="match status" value="1"/>
</dbReference>
<gene>
    <name evidence="7" type="ORF">ABFY20_17870</name>
</gene>
<feature type="transmembrane region" description="Helical" evidence="5">
    <location>
        <begin position="292"/>
        <end position="313"/>
    </location>
</feature>
<keyword evidence="3 5" id="KW-1133">Transmembrane helix</keyword>
<feature type="transmembrane region" description="Helical" evidence="5">
    <location>
        <begin position="350"/>
        <end position="372"/>
    </location>
</feature>
<dbReference type="AlphaFoldDB" id="A0AB39BFD3"/>
<feature type="transmembrane region" description="Helical" evidence="5">
    <location>
        <begin position="325"/>
        <end position="344"/>
    </location>
</feature>
<reference evidence="7" key="1">
    <citation type="submission" date="2024-05" db="EMBL/GenBank/DDBJ databases">
        <title>Herbiconiux sp. A18JL235.</title>
        <authorList>
            <person name="Zhang G."/>
        </authorList>
    </citation>
    <scope>NUCLEOTIDE SEQUENCE</scope>
    <source>
        <strain evidence="7">A18JL235</strain>
    </source>
</reference>
<feature type="transmembrane region" description="Helical" evidence="5">
    <location>
        <begin position="123"/>
        <end position="145"/>
    </location>
</feature>
<dbReference type="InterPro" id="IPR020846">
    <property type="entry name" value="MFS_dom"/>
</dbReference>
<evidence type="ECO:0000256" key="2">
    <source>
        <dbReference type="ARBA" id="ARBA00022692"/>
    </source>
</evidence>
<feature type="transmembrane region" description="Helical" evidence="5">
    <location>
        <begin position="67"/>
        <end position="85"/>
    </location>
</feature>
<proteinExistence type="predicted"/>
<dbReference type="InterPro" id="IPR011701">
    <property type="entry name" value="MFS"/>
</dbReference>
<organism evidence="7">
    <name type="scientific">Herbiconiux sp. A18JL235</name>
    <dbReference type="NCBI Taxonomy" id="3152363"/>
    <lineage>
        <taxon>Bacteria</taxon>
        <taxon>Bacillati</taxon>
        <taxon>Actinomycetota</taxon>
        <taxon>Actinomycetes</taxon>
        <taxon>Micrococcales</taxon>
        <taxon>Microbacteriaceae</taxon>
        <taxon>Herbiconiux</taxon>
    </lineage>
</organism>
<evidence type="ECO:0000259" key="6">
    <source>
        <dbReference type="PROSITE" id="PS50850"/>
    </source>
</evidence>
<feature type="transmembrane region" description="Helical" evidence="5">
    <location>
        <begin position="151"/>
        <end position="172"/>
    </location>
</feature>
<comment type="subcellular location">
    <subcellularLocation>
        <location evidence="1">Cell membrane</location>
        <topology evidence="1">Multi-pass membrane protein</topology>
    </subcellularLocation>
</comment>
<evidence type="ECO:0000313" key="7">
    <source>
        <dbReference type="EMBL" id="XDI05164.1"/>
    </source>
</evidence>
<accession>A0AB39BFD3</accession>
<feature type="transmembrane region" description="Helical" evidence="5">
    <location>
        <begin position="424"/>
        <end position="445"/>
    </location>
</feature>
<name>A0AB39BFD3_9MICO</name>
<dbReference type="CDD" id="cd17504">
    <property type="entry name" value="MFS_MMR_MDR_like"/>
    <property type="match status" value="1"/>
</dbReference>
<dbReference type="RefSeq" id="WP_368497548.1">
    <property type="nucleotide sequence ID" value="NZ_CP162511.1"/>
</dbReference>
<feature type="transmembrane region" description="Helical" evidence="5">
    <location>
        <begin position="184"/>
        <end position="203"/>
    </location>
</feature>
<dbReference type="GO" id="GO:0022857">
    <property type="term" value="F:transmembrane transporter activity"/>
    <property type="evidence" value="ECO:0007669"/>
    <property type="project" value="InterPro"/>
</dbReference>
<keyword evidence="4 5" id="KW-0472">Membrane</keyword>
<dbReference type="PANTHER" id="PTHR42718">
    <property type="entry name" value="MAJOR FACILITATOR SUPERFAMILY MULTIDRUG TRANSPORTER MFSC"/>
    <property type="match status" value="1"/>
</dbReference>
<dbReference type="Gene3D" id="1.20.1250.20">
    <property type="entry name" value="MFS general substrate transporter like domains"/>
    <property type="match status" value="2"/>
</dbReference>
<evidence type="ECO:0000256" key="5">
    <source>
        <dbReference type="SAM" id="Phobius"/>
    </source>
</evidence>
<dbReference type="GO" id="GO:0005886">
    <property type="term" value="C:plasma membrane"/>
    <property type="evidence" value="ECO:0007669"/>
    <property type="project" value="UniProtKB-SubCell"/>
</dbReference>
<dbReference type="PROSITE" id="PS50850">
    <property type="entry name" value="MFS"/>
    <property type="match status" value="1"/>
</dbReference>
<feature type="domain" description="Major facilitator superfamily (MFS) profile" evidence="6">
    <location>
        <begin position="1"/>
        <end position="450"/>
    </location>
</feature>
<protein>
    <submittedName>
        <fullName evidence="7">MFS transporter</fullName>
    </submittedName>
</protein>
<evidence type="ECO:0000256" key="3">
    <source>
        <dbReference type="ARBA" id="ARBA00022989"/>
    </source>
</evidence>
<evidence type="ECO:0000256" key="4">
    <source>
        <dbReference type="ARBA" id="ARBA00023136"/>
    </source>
</evidence>
<dbReference type="PANTHER" id="PTHR42718:SF35">
    <property type="entry name" value="BLL0718 PROTEIN"/>
    <property type="match status" value="1"/>
</dbReference>
<feature type="transmembrane region" description="Helical" evidence="5">
    <location>
        <begin position="91"/>
        <end position="111"/>
    </location>
</feature>
<feature type="transmembrane region" description="Helical" evidence="5">
    <location>
        <begin position="393"/>
        <end position="412"/>
    </location>
</feature>
<dbReference type="InterPro" id="IPR036259">
    <property type="entry name" value="MFS_trans_sf"/>
</dbReference>
<dbReference type="EMBL" id="CP162511">
    <property type="protein sequence ID" value="XDI05164.1"/>
    <property type="molecule type" value="Genomic_DNA"/>
</dbReference>
<feature type="transmembrane region" description="Helical" evidence="5">
    <location>
        <begin position="209"/>
        <end position="233"/>
    </location>
</feature>
<evidence type="ECO:0000256" key="1">
    <source>
        <dbReference type="ARBA" id="ARBA00004651"/>
    </source>
</evidence>
<feature type="transmembrane region" description="Helical" evidence="5">
    <location>
        <begin position="253"/>
        <end position="272"/>
    </location>
</feature>
<feature type="transmembrane region" description="Helical" evidence="5">
    <location>
        <begin position="36"/>
        <end position="55"/>
    </location>
</feature>
<keyword evidence="2 5" id="KW-0812">Transmembrane</keyword>